<feature type="transmembrane region" description="Helical" evidence="2">
    <location>
        <begin position="61"/>
        <end position="83"/>
    </location>
</feature>
<evidence type="ECO:0000313" key="4">
    <source>
        <dbReference type="Proteomes" id="UP000609346"/>
    </source>
</evidence>
<dbReference type="Proteomes" id="UP000609346">
    <property type="component" value="Unassembled WGS sequence"/>
</dbReference>
<organism evidence="3 4">
    <name type="scientific">Paenibacillus terricola</name>
    <dbReference type="NCBI Taxonomy" id="2763503"/>
    <lineage>
        <taxon>Bacteria</taxon>
        <taxon>Bacillati</taxon>
        <taxon>Bacillota</taxon>
        <taxon>Bacilli</taxon>
        <taxon>Bacillales</taxon>
        <taxon>Paenibacillaceae</taxon>
        <taxon>Paenibacillus</taxon>
    </lineage>
</organism>
<keyword evidence="2" id="KW-0472">Membrane</keyword>
<keyword evidence="2" id="KW-0812">Transmembrane</keyword>
<dbReference type="EMBL" id="JACXZA010000001">
    <property type="protein sequence ID" value="MBD3917780.1"/>
    <property type="molecule type" value="Genomic_DNA"/>
</dbReference>
<keyword evidence="2" id="KW-1133">Transmembrane helix</keyword>
<gene>
    <name evidence="3" type="ORF">H8B09_03375</name>
</gene>
<reference evidence="3 4" key="1">
    <citation type="submission" date="2020-09" db="EMBL/GenBank/DDBJ databases">
        <title>Paenibacillus sp. strain PR3 16S rRNA gene Genome sequencing and assembly.</title>
        <authorList>
            <person name="Kim J."/>
        </authorList>
    </citation>
    <scope>NUCLEOTIDE SEQUENCE [LARGE SCALE GENOMIC DNA]</scope>
    <source>
        <strain evidence="3 4">PR3</strain>
    </source>
</reference>
<feature type="region of interest" description="Disordered" evidence="1">
    <location>
        <begin position="1"/>
        <end position="30"/>
    </location>
</feature>
<dbReference type="RefSeq" id="WP_191202046.1">
    <property type="nucleotide sequence ID" value="NZ_JACXZA010000001.1"/>
</dbReference>
<evidence type="ECO:0000256" key="1">
    <source>
        <dbReference type="SAM" id="MobiDB-lite"/>
    </source>
</evidence>
<evidence type="ECO:0000256" key="2">
    <source>
        <dbReference type="SAM" id="Phobius"/>
    </source>
</evidence>
<comment type="caution">
    <text evidence="3">The sequence shown here is derived from an EMBL/GenBank/DDBJ whole genome shotgun (WGS) entry which is preliminary data.</text>
</comment>
<accession>A0ABR8MP65</accession>
<protein>
    <submittedName>
        <fullName evidence="3">Uncharacterized protein</fullName>
    </submittedName>
</protein>
<name>A0ABR8MP65_9BACL</name>
<sequence>MDNHDHSNSNHSHSHSHQESTDTGSGADVPVFNDVTSHYQNIMGVPSKKADLKSMPGPVRWFGYFFYAAIIALAAIFVVSYIVNR</sequence>
<evidence type="ECO:0000313" key="3">
    <source>
        <dbReference type="EMBL" id="MBD3917780.1"/>
    </source>
</evidence>
<keyword evidence="4" id="KW-1185">Reference proteome</keyword>
<proteinExistence type="predicted"/>